<keyword evidence="3" id="KW-1185">Reference proteome</keyword>
<dbReference type="InterPro" id="IPR022225">
    <property type="entry name" value="Phage_tail_fibre_N"/>
</dbReference>
<name>A0AAE9YQG8_9GAMM</name>
<proteinExistence type="predicted"/>
<dbReference type="KEGG" id="tact:SG35_024475"/>
<sequence>MSTILTPTITEAGLQALFNAQSNGLQAQISAIALGDSAYVPQQNRTTLTSEKNRINISSGTLVSPTQLHMSVIDDSNKTFWVREVGFYLDDGTLLAVYSEPDKTLAYKSPEVDLLLAFDLALSGVPAGSVNIIDQGVDLNILIAPELAKMATAQISNMYRHVKHSFLLQDAGLI</sequence>
<dbReference type="Proteomes" id="UP000032568">
    <property type="component" value="Chromosome"/>
</dbReference>
<protein>
    <submittedName>
        <fullName evidence="2">Phage tail protein</fullName>
    </submittedName>
</protein>
<reference evidence="2 3" key="1">
    <citation type="journal article" date="2015" name="Genome Announc.">
        <title>Draft Genome Sequences of Marine Isolates of Thalassomonas viridans and Thalassomonas actiniarum.</title>
        <authorList>
            <person name="Olonade I."/>
            <person name="van Zyl L.J."/>
            <person name="Trindade M."/>
        </authorList>
    </citation>
    <scope>NUCLEOTIDE SEQUENCE [LARGE SCALE GENOMIC DNA]</scope>
    <source>
        <strain evidence="2 3">A5K-106</strain>
    </source>
</reference>
<dbReference type="AlphaFoldDB" id="A0AAE9YQG8"/>
<evidence type="ECO:0000313" key="3">
    <source>
        <dbReference type="Proteomes" id="UP000032568"/>
    </source>
</evidence>
<dbReference type="EMBL" id="CP059735">
    <property type="protein sequence ID" value="WDD98388.1"/>
    <property type="molecule type" value="Genomic_DNA"/>
</dbReference>
<gene>
    <name evidence="2" type="ORF">SG35_024475</name>
</gene>
<dbReference type="RefSeq" id="WP_044836097.1">
    <property type="nucleotide sequence ID" value="NZ_CP059735.1"/>
</dbReference>
<evidence type="ECO:0000259" key="1">
    <source>
        <dbReference type="Pfam" id="PF12571"/>
    </source>
</evidence>
<reference evidence="2 3" key="2">
    <citation type="journal article" date="2022" name="Mar. Drugs">
        <title>Bioassay-Guided Fractionation Leads to the Detection of Cholic Acid Generated by the Rare Thalassomonas sp.</title>
        <authorList>
            <person name="Pheiffer F."/>
            <person name="Schneider Y.K."/>
            <person name="Hansen E.H."/>
            <person name="Andersen J.H."/>
            <person name="Isaksson J."/>
            <person name="Busche T."/>
            <person name="R C."/>
            <person name="Kalinowski J."/>
            <person name="Zyl L.V."/>
            <person name="Trindade M."/>
        </authorList>
    </citation>
    <scope>NUCLEOTIDE SEQUENCE [LARGE SCALE GENOMIC DNA]</scope>
    <source>
        <strain evidence="2 3">A5K-106</strain>
    </source>
</reference>
<organism evidence="2 3">
    <name type="scientific">Thalassomonas actiniarum</name>
    <dbReference type="NCBI Taxonomy" id="485447"/>
    <lineage>
        <taxon>Bacteria</taxon>
        <taxon>Pseudomonadati</taxon>
        <taxon>Pseudomonadota</taxon>
        <taxon>Gammaproteobacteria</taxon>
        <taxon>Alteromonadales</taxon>
        <taxon>Colwelliaceae</taxon>
        <taxon>Thalassomonas</taxon>
    </lineage>
</organism>
<feature type="domain" description="Phage tail fibre protein N-terminal" evidence="1">
    <location>
        <begin position="2"/>
        <end position="102"/>
    </location>
</feature>
<dbReference type="Pfam" id="PF12571">
    <property type="entry name" value="Phage_tail_fib"/>
    <property type="match status" value="1"/>
</dbReference>
<evidence type="ECO:0000313" key="2">
    <source>
        <dbReference type="EMBL" id="WDD98388.1"/>
    </source>
</evidence>
<accession>A0AAE9YQG8</accession>